<dbReference type="RefSeq" id="WP_167056824.1">
    <property type="nucleotide sequence ID" value="NZ_JAAOZR010000013.1"/>
</dbReference>
<dbReference type="Proteomes" id="UP001519344">
    <property type="component" value="Unassembled WGS sequence"/>
</dbReference>
<evidence type="ECO:0000313" key="2">
    <source>
        <dbReference type="EMBL" id="MBP1960827.1"/>
    </source>
</evidence>
<proteinExistence type="predicted"/>
<organism evidence="2 3">
    <name type="scientific">Paenibacillus aceris</name>
    <dbReference type="NCBI Taxonomy" id="869555"/>
    <lineage>
        <taxon>Bacteria</taxon>
        <taxon>Bacillati</taxon>
        <taxon>Bacillota</taxon>
        <taxon>Bacilli</taxon>
        <taxon>Bacillales</taxon>
        <taxon>Paenibacillaceae</taxon>
        <taxon>Paenibacillus</taxon>
    </lineage>
</organism>
<comment type="caution">
    <text evidence="2">The sequence shown here is derived from an EMBL/GenBank/DDBJ whole genome shotgun (WGS) entry which is preliminary data.</text>
</comment>
<protein>
    <recommendedName>
        <fullName evidence="1">DUF4274 domain-containing protein</fullName>
    </recommendedName>
</protein>
<dbReference type="EMBL" id="JAGGKV010000001">
    <property type="protein sequence ID" value="MBP1960827.1"/>
    <property type="molecule type" value="Genomic_DNA"/>
</dbReference>
<dbReference type="InterPro" id="IPR025369">
    <property type="entry name" value="DUF4274"/>
</dbReference>
<keyword evidence="3" id="KW-1185">Reference proteome</keyword>
<accession>A0ABS4HQD4</accession>
<gene>
    <name evidence="2" type="ORF">J2Z65_000021</name>
</gene>
<dbReference type="Pfam" id="PF14096">
    <property type="entry name" value="DUF4274"/>
    <property type="match status" value="1"/>
</dbReference>
<reference evidence="2 3" key="1">
    <citation type="submission" date="2021-03" db="EMBL/GenBank/DDBJ databases">
        <title>Genomic Encyclopedia of Type Strains, Phase IV (KMG-IV): sequencing the most valuable type-strain genomes for metagenomic binning, comparative biology and taxonomic classification.</title>
        <authorList>
            <person name="Goeker M."/>
        </authorList>
    </citation>
    <scope>NUCLEOTIDE SEQUENCE [LARGE SCALE GENOMIC DNA]</scope>
    <source>
        <strain evidence="2 3">DSM 24950</strain>
    </source>
</reference>
<evidence type="ECO:0000259" key="1">
    <source>
        <dbReference type="Pfam" id="PF14096"/>
    </source>
</evidence>
<evidence type="ECO:0000313" key="3">
    <source>
        <dbReference type="Proteomes" id="UP001519344"/>
    </source>
</evidence>
<sequence length="138" mass="15957">MSSTEWITELLENENPSYIKQAISRIENPELLHAIALNYYWDNGFEVPNWIVENGNCEFGTALLLFYRADGYVLLKNNKDMTTGQTEWVAFVSNLLNKLIKNHFSISKVPYEPELTKVQKYKLKKANPNIPEIIFDGV</sequence>
<name>A0ABS4HQD4_9BACL</name>
<feature type="domain" description="DUF4274" evidence="1">
    <location>
        <begin position="27"/>
        <end position="100"/>
    </location>
</feature>